<keyword evidence="4" id="KW-1185">Reference proteome</keyword>
<evidence type="ECO:0000256" key="2">
    <source>
        <dbReference type="SAM" id="Phobius"/>
    </source>
</evidence>
<dbReference type="PANTHER" id="PTHR40940">
    <property type="entry name" value="PROTEIN BATD-RELATED"/>
    <property type="match status" value="1"/>
</dbReference>
<dbReference type="EMBL" id="MTKP01000404">
    <property type="protein sequence ID" value="RWX43992.1"/>
    <property type="molecule type" value="Genomic_DNA"/>
</dbReference>
<proteinExistence type="predicted"/>
<dbReference type="PANTHER" id="PTHR40940:SF2">
    <property type="entry name" value="BATD"/>
    <property type="match status" value="1"/>
</dbReference>
<sequence length="256" mass="28098">MAASPLNDKVGDPITLKMQLNGSGNFSLVKAPILTENKGWKVYPASGTVKELGNGKGEKTFEQALIPIEQRLTAVPPVRFSYFDPKAEEYVTLTSDPVSLSLQPAGEQTISPAGIPETPAKPVPQAGQQGDKKDASRKSPDSHPALHLAPLKSELGQLAPALRPLYQKLWFQFLMAAALFCLLAALVRYIRQRRLARDPSILRRKEVAGRLAEHYEGMHKALAIQDHEVFHQHCRAAIQERTGEVWGLAPETVTLA</sequence>
<reference evidence="3 4" key="1">
    <citation type="submission" date="2017-01" db="EMBL/GenBank/DDBJ databases">
        <title>The cable genome- insights into the physiology and evolution of filamentous bacteria capable of sulfide oxidation via long distance electron transfer.</title>
        <authorList>
            <person name="Schreiber L."/>
            <person name="Bjerg J.T."/>
            <person name="Boggild A."/>
            <person name="Van De Vossenberg J."/>
            <person name="Meysman F."/>
            <person name="Nielsen L.P."/>
            <person name="Schramm A."/>
            <person name="Kjeldsen K.U."/>
        </authorList>
    </citation>
    <scope>NUCLEOTIDE SEQUENCE [LARGE SCALE GENOMIC DNA]</scope>
    <source>
        <strain evidence="3">A1</strain>
    </source>
</reference>
<evidence type="ECO:0000256" key="1">
    <source>
        <dbReference type="SAM" id="MobiDB-lite"/>
    </source>
</evidence>
<evidence type="ECO:0000313" key="3">
    <source>
        <dbReference type="EMBL" id="RWX43992.1"/>
    </source>
</evidence>
<dbReference type="Proteomes" id="UP000288086">
    <property type="component" value="Unassembled WGS sequence"/>
</dbReference>
<protein>
    <submittedName>
        <fullName evidence="3">Oxygen tolerance</fullName>
    </submittedName>
</protein>
<comment type="caution">
    <text evidence="3">The sequence shown here is derived from an EMBL/GenBank/DDBJ whole genome shotgun (WGS) entry which is preliminary data.</text>
</comment>
<dbReference type="InterPro" id="IPR025738">
    <property type="entry name" value="BatD"/>
</dbReference>
<accession>A0A3S3RNH7</accession>
<gene>
    <name evidence="3" type="ORF">VT98_14041</name>
</gene>
<feature type="non-terminal residue" evidence="3">
    <location>
        <position position="256"/>
    </location>
</feature>
<keyword evidence="2" id="KW-0812">Transmembrane</keyword>
<keyword evidence="2" id="KW-1133">Transmembrane helix</keyword>
<feature type="region of interest" description="Disordered" evidence="1">
    <location>
        <begin position="108"/>
        <end position="146"/>
    </location>
</feature>
<name>A0A3S3RNH7_9BACT</name>
<dbReference type="AlphaFoldDB" id="A0A3S3RNH7"/>
<dbReference type="Pfam" id="PF13584">
    <property type="entry name" value="BatD"/>
    <property type="match status" value="1"/>
</dbReference>
<evidence type="ECO:0000313" key="4">
    <source>
        <dbReference type="Proteomes" id="UP000288086"/>
    </source>
</evidence>
<feature type="compositionally biased region" description="Basic and acidic residues" evidence="1">
    <location>
        <begin position="130"/>
        <end position="141"/>
    </location>
</feature>
<organism evidence="3 4">
    <name type="scientific">Candidatus Electrothrix communis</name>
    <dbReference type="NCBI Taxonomy" id="1859133"/>
    <lineage>
        <taxon>Bacteria</taxon>
        <taxon>Pseudomonadati</taxon>
        <taxon>Thermodesulfobacteriota</taxon>
        <taxon>Desulfobulbia</taxon>
        <taxon>Desulfobulbales</taxon>
        <taxon>Desulfobulbaceae</taxon>
        <taxon>Candidatus Electrothrix</taxon>
    </lineage>
</organism>
<feature type="transmembrane region" description="Helical" evidence="2">
    <location>
        <begin position="169"/>
        <end position="190"/>
    </location>
</feature>
<keyword evidence="2" id="KW-0472">Membrane</keyword>